<dbReference type="EMBL" id="FRDI01000008">
    <property type="protein sequence ID" value="SHN66847.1"/>
    <property type="molecule type" value="Genomic_DNA"/>
</dbReference>
<dbReference type="Pfam" id="PF21190">
    <property type="entry name" value="Bbp16"/>
    <property type="match status" value="1"/>
</dbReference>
<reference evidence="1 2" key="1">
    <citation type="submission" date="2016-12" db="EMBL/GenBank/DDBJ databases">
        <authorList>
            <person name="Song W.-J."/>
            <person name="Kurnit D.M."/>
        </authorList>
    </citation>
    <scope>NUCLEOTIDE SEQUENCE [LARGE SCALE GENOMIC DNA]</scope>
    <source>
        <strain evidence="1 2">DSM 11393</strain>
    </source>
</reference>
<dbReference type="Proteomes" id="UP000186469">
    <property type="component" value="Unassembled WGS sequence"/>
</dbReference>
<dbReference type="STRING" id="1121455.SAMN02745728_01700"/>
<dbReference type="AlphaFoldDB" id="A0A1M7T842"/>
<dbReference type="RefSeq" id="WP_072697392.1">
    <property type="nucleotide sequence ID" value="NZ_FRDI01000008.1"/>
</dbReference>
<gene>
    <name evidence="1" type="ORF">SAMN02745728_01700</name>
</gene>
<proteinExistence type="predicted"/>
<keyword evidence="2" id="KW-1185">Reference proteome</keyword>
<organism evidence="1 2">
    <name type="scientific">Desulfovibrio litoralis DSM 11393</name>
    <dbReference type="NCBI Taxonomy" id="1121455"/>
    <lineage>
        <taxon>Bacteria</taxon>
        <taxon>Pseudomonadati</taxon>
        <taxon>Thermodesulfobacteriota</taxon>
        <taxon>Desulfovibrionia</taxon>
        <taxon>Desulfovibrionales</taxon>
        <taxon>Desulfovibrionaceae</taxon>
        <taxon>Desulfovibrio</taxon>
    </lineage>
</organism>
<evidence type="ECO:0000313" key="1">
    <source>
        <dbReference type="EMBL" id="SHN66847.1"/>
    </source>
</evidence>
<accession>A0A1M7T842</accession>
<sequence length="126" mass="13003">MILDKENLFSDKQLVSATANADNIVDLGISNFSANNNASLFACTTPYVGTGTLVVELLTSSELNNGIMVNPVTVATYPITNAALIAGGKIVDTRIPMGVSQYAGLRYTVTGTLAGGIITSGIAFDA</sequence>
<name>A0A1M7T842_9BACT</name>
<protein>
    <submittedName>
        <fullName evidence="1">Uncharacterized protein</fullName>
    </submittedName>
</protein>
<evidence type="ECO:0000313" key="2">
    <source>
        <dbReference type="Proteomes" id="UP000186469"/>
    </source>
</evidence>
<dbReference type="InterPro" id="IPR048922">
    <property type="entry name" value="Bbp16"/>
</dbReference>
<dbReference type="Gene3D" id="2.60.120.1110">
    <property type="match status" value="1"/>
</dbReference>